<keyword evidence="2" id="KW-0812">Transmembrane</keyword>
<evidence type="ECO:0000313" key="4">
    <source>
        <dbReference type="Proteomes" id="UP000801492"/>
    </source>
</evidence>
<feature type="compositionally biased region" description="Polar residues" evidence="1">
    <location>
        <begin position="36"/>
        <end position="52"/>
    </location>
</feature>
<reference evidence="3" key="1">
    <citation type="submission" date="2019-08" db="EMBL/GenBank/DDBJ databases">
        <title>The genome of the North American firefly Photinus pyralis.</title>
        <authorList>
            <consortium name="Photinus pyralis genome working group"/>
            <person name="Fallon T.R."/>
            <person name="Sander Lower S.E."/>
            <person name="Weng J.-K."/>
        </authorList>
    </citation>
    <scope>NUCLEOTIDE SEQUENCE</scope>
    <source>
        <strain evidence="3">TRF0915ILg1</strain>
        <tissue evidence="3">Whole body</tissue>
    </source>
</reference>
<keyword evidence="4" id="KW-1185">Reference proteome</keyword>
<comment type="caution">
    <text evidence="3">The sequence shown here is derived from an EMBL/GenBank/DDBJ whole genome shotgun (WGS) entry which is preliminary data.</text>
</comment>
<name>A0A8K0DM78_IGNLU</name>
<dbReference type="AlphaFoldDB" id="A0A8K0DM78"/>
<feature type="region of interest" description="Disordered" evidence="1">
    <location>
        <begin position="36"/>
        <end position="78"/>
    </location>
</feature>
<gene>
    <name evidence="3" type="ORF">ILUMI_00132</name>
</gene>
<protein>
    <submittedName>
        <fullName evidence="3">Uncharacterized protein</fullName>
    </submittedName>
</protein>
<accession>A0A8K0DM78</accession>
<evidence type="ECO:0000256" key="2">
    <source>
        <dbReference type="SAM" id="Phobius"/>
    </source>
</evidence>
<evidence type="ECO:0000256" key="1">
    <source>
        <dbReference type="SAM" id="MobiDB-lite"/>
    </source>
</evidence>
<keyword evidence="2" id="KW-0472">Membrane</keyword>
<keyword evidence="2" id="KW-1133">Transmembrane helix</keyword>
<feature type="transmembrane region" description="Helical" evidence="2">
    <location>
        <begin position="15"/>
        <end position="33"/>
    </location>
</feature>
<evidence type="ECO:0000313" key="3">
    <source>
        <dbReference type="EMBL" id="KAF2906047.1"/>
    </source>
</evidence>
<proteinExistence type="predicted"/>
<organism evidence="3 4">
    <name type="scientific">Ignelater luminosus</name>
    <name type="common">Cucubano</name>
    <name type="synonym">Pyrophorus luminosus</name>
    <dbReference type="NCBI Taxonomy" id="2038154"/>
    <lineage>
        <taxon>Eukaryota</taxon>
        <taxon>Metazoa</taxon>
        <taxon>Ecdysozoa</taxon>
        <taxon>Arthropoda</taxon>
        <taxon>Hexapoda</taxon>
        <taxon>Insecta</taxon>
        <taxon>Pterygota</taxon>
        <taxon>Neoptera</taxon>
        <taxon>Endopterygota</taxon>
        <taxon>Coleoptera</taxon>
        <taxon>Polyphaga</taxon>
        <taxon>Elateriformia</taxon>
        <taxon>Elateroidea</taxon>
        <taxon>Elateridae</taxon>
        <taxon>Agrypninae</taxon>
        <taxon>Pyrophorini</taxon>
        <taxon>Ignelater</taxon>
    </lineage>
</organism>
<sequence>MWPLSWQFQQVPADLLFAAVICFTLMLDVDGLYNNSGSNTSNTKEGGRNLTSDCYGDALSEEDRGQNPKRSSPQLGEIKILVRESGARPAKMVGAPD</sequence>
<dbReference type="Proteomes" id="UP000801492">
    <property type="component" value="Unassembled WGS sequence"/>
</dbReference>
<dbReference type="EMBL" id="VTPC01000031">
    <property type="protein sequence ID" value="KAF2906047.1"/>
    <property type="molecule type" value="Genomic_DNA"/>
</dbReference>